<feature type="signal peptide" evidence="2">
    <location>
        <begin position="1"/>
        <end position="30"/>
    </location>
</feature>
<dbReference type="eggNOG" id="COG1572">
    <property type="taxonomic scope" value="Bacteria"/>
</dbReference>
<organism evidence="3 4">
    <name type="scientific">Deinococcus geothermalis (strain DSM 11300 / CIP 105573 / AG-3a)</name>
    <dbReference type="NCBI Taxonomy" id="319795"/>
    <lineage>
        <taxon>Bacteria</taxon>
        <taxon>Thermotogati</taxon>
        <taxon>Deinococcota</taxon>
        <taxon>Deinococci</taxon>
        <taxon>Deinococcales</taxon>
        <taxon>Deinococcaceae</taxon>
        <taxon>Deinococcus</taxon>
    </lineage>
</organism>
<evidence type="ECO:0000313" key="4">
    <source>
        <dbReference type="Proteomes" id="UP000002431"/>
    </source>
</evidence>
<dbReference type="Proteomes" id="UP000002431">
    <property type="component" value="Chromosome"/>
</dbReference>
<reference evidence="3" key="1">
    <citation type="submission" date="2006-04" db="EMBL/GenBank/DDBJ databases">
        <title>Complete sequence of chromosome of Deinococcus geothermalis DSM 11300.</title>
        <authorList>
            <consortium name="US DOE Joint Genome Institute"/>
            <person name="Copeland A."/>
            <person name="Lucas S."/>
            <person name="Lapidus A."/>
            <person name="Barry K."/>
            <person name="Detter J.C."/>
            <person name="Glavina del Rio T."/>
            <person name="Hammon N."/>
            <person name="Israni S."/>
            <person name="Dalin E."/>
            <person name="Tice H."/>
            <person name="Pitluck S."/>
            <person name="Brettin T."/>
            <person name="Bruce D."/>
            <person name="Han C."/>
            <person name="Tapia R."/>
            <person name="Saunders E."/>
            <person name="Gilna P."/>
            <person name="Schmutz J."/>
            <person name="Larimer F."/>
            <person name="Land M."/>
            <person name="Hauser L."/>
            <person name="Kyrpides N."/>
            <person name="Kim E."/>
            <person name="Daly M.J."/>
            <person name="Fredrickson J.K."/>
            <person name="Makarova K.S."/>
            <person name="Gaidamakova E.K."/>
            <person name="Zhai M."/>
            <person name="Richardson P."/>
        </authorList>
    </citation>
    <scope>NUCLEOTIDE SEQUENCE</scope>
    <source>
        <strain evidence="3">DSM 11300</strain>
    </source>
</reference>
<keyword evidence="2" id="KW-0732">Signal</keyword>
<dbReference type="KEGG" id="dge:Dgeo_0311"/>
<keyword evidence="4" id="KW-1185">Reference proteome</keyword>
<evidence type="ECO:0000256" key="2">
    <source>
        <dbReference type="SAM" id="SignalP"/>
    </source>
</evidence>
<dbReference type="EMBL" id="CP000359">
    <property type="protein sequence ID" value="ABF44614.1"/>
    <property type="molecule type" value="Genomic_DNA"/>
</dbReference>
<accession>Q1J1M0</accession>
<dbReference type="AlphaFoldDB" id="Q1J1M0"/>
<dbReference type="STRING" id="319795.Dgeo_0311"/>
<feature type="region of interest" description="Disordered" evidence="1">
    <location>
        <begin position="75"/>
        <end position="96"/>
    </location>
</feature>
<name>Q1J1M0_DEIGD</name>
<proteinExistence type="predicted"/>
<evidence type="ECO:0000313" key="3">
    <source>
        <dbReference type="EMBL" id="ABF44614.1"/>
    </source>
</evidence>
<feature type="chain" id="PRO_5004192045" evidence="2">
    <location>
        <begin position="31"/>
        <end position="1063"/>
    </location>
</feature>
<dbReference type="HOGENOM" id="CLU_288818_0_0_0"/>
<gene>
    <name evidence="3" type="ordered locus">Dgeo_0311</name>
</gene>
<sequence length="1063" mass="111582">MSSGGPDVKSFSRRHLAALTVLLLLGGASAQLDTANPGVNAPTVQRSSTVSLPFDAPTQAQELVLAQALPEGATLVPGSTRLDGQPLSDPRRGPSGTLYWTFPAQGRGLLTYEVRHTAPLPALPEPALLARFPGERSEVLQGRIDVADLAAATPLDLAAVAEMATENPGTIKLPLAGSVIRIRDRITVEVEAPLGETADLTVNGVPVGRDRIGTQVQDEGRGVQRLTYVGVPLQTGPNVLRFGSDEVRVVRAGPTARVEVTPLNLTADGSTPIRLKLRTLDAYGTPATQATLTLRTNLEPRTPDANPGEAGYQIKLEGGEGLLELQPQAAPTTLKVEVLLGEQVLTSRYEITPDRSRVGVGVVSATLGLNGGKLADNFSVQARAYAETPLGEGKLYVAADKDGLPTTDNPGVRSPVFGDASTEQTPLQGLDPVAAVYDHPAFRATYRQTALPISVLPVGEQLTALTVVTKSNPSVSAFVAGVPDDRVSERQLVPDGTRILRLPNAGLVDSSETLEVVTLEARTGKELGRRTLTRNVDYIVDYPTGIVTLVRPLDRVDASFNDVRVLASYRLLGGNAGRHLASGVQVRQEGKNSSLGAAVVNLDGKTTFGVRGTFDNGLTRADTRLAYSGGVQASADLSARLGDDTASLAARYQDTGYQGLAPFNVGLNVAANYTAAFGPNLRGIFDGEYHDTPTTWEGSVTARGEARLDPFSVGGGFQYAFGDTSGLGVVGSVGYHRNPLDVDVVHTQAVTGNLDTTTAILTRYRLTDKVTLGFANKITWGVGQVAALTLDTTLGNVNYAVGYELPTASGEGNRARFGVSTALPLNGRTTLGLRGSALYDVAQGQAELAGGADLNYKTVTLSATAGTDLTLKGGQFGVVLRGGVTGSLTPHLTLTADGLAEFGAGKNGQRLAFGYAYRNRALSSLGYLRLVRGTLAAGTPELSSGLSAEYRQPTWAVRGGVDTRALLDDPGSFTAQASLGGTYYLTERFGIGAWGRMLTQPATNTTQLGYGLEGSVRALPGTWLTAGYNFAGFEGLPSAGMYTKQGAYLRLDLTLDETLGGRK</sequence>
<evidence type="ECO:0000256" key="1">
    <source>
        <dbReference type="SAM" id="MobiDB-lite"/>
    </source>
</evidence>
<dbReference type="eggNOG" id="COG2067">
    <property type="taxonomic scope" value="Bacteria"/>
</dbReference>
<protein>
    <submittedName>
        <fullName evidence="3">Uncharacterized protein</fullName>
    </submittedName>
</protein>